<dbReference type="Pfam" id="PF10972">
    <property type="entry name" value="CsiV"/>
    <property type="match status" value="1"/>
</dbReference>
<keyword evidence="1" id="KW-0732">Signal</keyword>
<name>A0A4Q8CZX7_9GAMM</name>
<evidence type="ECO:0000256" key="1">
    <source>
        <dbReference type="SAM" id="SignalP"/>
    </source>
</evidence>
<dbReference type="AlphaFoldDB" id="A0A4Q8CZX7"/>
<dbReference type="Proteomes" id="UP000292298">
    <property type="component" value="Unassembled WGS sequence"/>
</dbReference>
<keyword evidence="3" id="KW-1185">Reference proteome</keyword>
<protein>
    <submittedName>
        <fullName evidence="2">Peptidoglycan-binding protein CsiV</fullName>
    </submittedName>
</protein>
<accession>A0A4Q8CZX7</accession>
<organism evidence="2 3">
    <name type="scientific">Spiribacter vilamensis</name>
    <dbReference type="NCBI Taxonomy" id="531306"/>
    <lineage>
        <taxon>Bacteria</taxon>
        <taxon>Pseudomonadati</taxon>
        <taxon>Pseudomonadota</taxon>
        <taxon>Gammaproteobacteria</taxon>
        <taxon>Chromatiales</taxon>
        <taxon>Ectothiorhodospiraceae</taxon>
        <taxon>Spiribacter</taxon>
    </lineage>
</organism>
<evidence type="ECO:0000313" key="3">
    <source>
        <dbReference type="Proteomes" id="UP000292298"/>
    </source>
</evidence>
<evidence type="ECO:0000313" key="2">
    <source>
        <dbReference type="EMBL" id="RZU98507.1"/>
    </source>
</evidence>
<dbReference type="EMBL" id="SHLI01000001">
    <property type="protein sequence ID" value="RZU98507.1"/>
    <property type="molecule type" value="Genomic_DNA"/>
</dbReference>
<dbReference type="RefSeq" id="WP_130502809.1">
    <property type="nucleotide sequence ID" value="NZ_SHLI01000001.1"/>
</dbReference>
<sequence length="196" mass="21211">MIGPARAAALALALVVIAGPASGQAQDDSAAPPRYQVEVIVFTQPPIGESVEEAPGTEPIPLPDRLAWPLGGSDDGLLGYDRLPVSSYQLTDTARRIDARPGFDVHWHAAWNQPGVSRSTAQPLALPAIESIPALDGTIQISRERFRHARVELRLAESADTHWTLSASRRLRGEQPHYFDHPVLGVVIRVDPLGED</sequence>
<gene>
    <name evidence="2" type="ORF">EV698_0755</name>
</gene>
<comment type="caution">
    <text evidence="2">The sequence shown here is derived from an EMBL/GenBank/DDBJ whole genome shotgun (WGS) entry which is preliminary data.</text>
</comment>
<reference evidence="2 3" key="1">
    <citation type="submission" date="2019-02" db="EMBL/GenBank/DDBJ databases">
        <title>Genomic Encyclopedia of Type Strains, Phase IV (KMG-IV): sequencing the most valuable type-strain genomes for metagenomic binning, comparative biology and taxonomic classification.</title>
        <authorList>
            <person name="Goeker M."/>
        </authorList>
    </citation>
    <scope>NUCLEOTIDE SEQUENCE [LARGE SCALE GENOMIC DNA]</scope>
    <source>
        <strain evidence="2 3">DSM 21056</strain>
    </source>
</reference>
<feature type="chain" id="PRO_5020766721" evidence="1">
    <location>
        <begin position="26"/>
        <end position="196"/>
    </location>
</feature>
<dbReference type="OrthoDB" id="5566524at2"/>
<dbReference type="InterPro" id="IPR021241">
    <property type="entry name" value="CsiV"/>
</dbReference>
<proteinExistence type="predicted"/>
<feature type="signal peptide" evidence="1">
    <location>
        <begin position="1"/>
        <end position="25"/>
    </location>
</feature>